<dbReference type="Gene3D" id="2.40.160.60">
    <property type="entry name" value="Outer membrane protein transport protein (OMPP1/FadL/TodX)"/>
    <property type="match status" value="1"/>
</dbReference>
<dbReference type="SUPFAM" id="SSF56935">
    <property type="entry name" value="Porins"/>
    <property type="match status" value="1"/>
</dbReference>
<dbReference type="Pfam" id="PF03349">
    <property type="entry name" value="Toluene_X"/>
    <property type="match status" value="1"/>
</dbReference>
<gene>
    <name evidence="8" type="ORF">SAMEA1982600_05145</name>
</gene>
<evidence type="ECO:0000256" key="4">
    <source>
        <dbReference type="ARBA" id="ARBA00022692"/>
    </source>
</evidence>
<keyword evidence="5" id="KW-0732">Signal</keyword>
<dbReference type="GO" id="GO:0009279">
    <property type="term" value="C:cell outer membrane"/>
    <property type="evidence" value="ECO:0007669"/>
    <property type="project" value="UniProtKB-SubCell"/>
</dbReference>
<proteinExistence type="inferred from homology"/>
<evidence type="ECO:0000313" key="8">
    <source>
        <dbReference type="EMBL" id="SAI58770.1"/>
    </source>
</evidence>
<evidence type="ECO:0000256" key="6">
    <source>
        <dbReference type="ARBA" id="ARBA00023136"/>
    </source>
</evidence>
<reference evidence="8 9" key="1">
    <citation type="submission" date="2016-03" db="EMBL/GenBank/DDBJ databases">
        <authorList>
            <consortium name="Pathogen Informatics"/>
        </authorList>
    </citation>
    <scope>NUCLEOTIDE SEQUENCE [LARGE SCALE GENOMIC DNA]</scope>
    <source>
        <strain evidence="8 9">NCTC13364</strain>
    </source>
</reference>
<comment type="subcellular location">
    <subcellularLocation>
        <location evidence="1">Cell outer membrane</location>
        <topology evidence="1">Multi-pass membrane protein</topology>
    </subcellularLocation>
</comment>
<dbReference type="PANTHER" id="PTHR35093">
    <property type="entry name" value="OUTER MEMBRANE PROTEIN NMB0088-RELATED"/>
    <property type="match status" value="1"/>
</dbReference>
<comment type="similarity">
    <text evidence="2">Belongs to the OmpP1/FadL family.</text>
</comment>
<evidence type="ECO:0000313" key="9">
    <source>
        <dbReference type="Proteomes" id="UP000077037"/>
    </source>
</evidence>
<evidence type="ECO:0000256" key="7">
    <source>
        <dbReference type="ARBA" id="ARBA00023237"/>
    </source>
</evidence>
<keyword evidence="6" id="KW-0472">Membrane</keyword>
<sequence length="434" mass="46875">MRKHLLALNAITALLAGTYGVGVHAAGFQLLEQNASGLGNAYAGSAANPENASTIYFNPAGMTYLPGGNVSAGANAIWPSFKFRDNGNSRNPTVLGGTAPTGGNSGDAGHLGVVPNAYLSYQVAPKWWLGIGMGAPFGLMTEYDSGWAGQYHSNKFEITTYNINPSIAYKVSDQLSLGIGANWQRIDAEYQKKTVVPLVPAAGIFTNGDARLKMHGDAWGWNAGVMFQPTESTRIGVSYRSTMKQDAKGNTDVNDIALPGGATTTASYAASTTVKLPDQLILSASHQLTPRWQLLGDISWTGWSSLQSLDIANRNGPSDSLPLNFRDTWRIALGANYQINEQWKWKVGVAFDQSPVHKAEDRLASLPDTDRWWFSTGVQYRATKNIDIDVGYTYLYLRDSDIDTTSGNQLSRGRLAGSYESKGNILGVQVTARF</sequence>
<name>A0A157RLA1_9BORD</name>
<organism evidence="8 9">
    <name type="scientific">Bordetella ansorpii</name>
    <dbReference type="NCBI Taxonomy" id="288768"/>
    <lineage>
        <taxon>Bacteria</taxon>
        <taxon>Pseudomonadati</taxon>
        <taxon>Pseudomonadota</taxon>
        <taxon>Betaproteobacteria</taxon>
        <taxon>Burkholderiales</taxon>
        <taxon>Alcaligenaceae</taxon>
        <taxon>Bordetella</taxon>
    </lineage>
</organism>
<evidence type="ECO:0000256" key="3">
    <source>
        <dbReference type="ARBA" id="ARBA00022452"/>
    </source>
</evidence>
<dbReference type="PANTHER" id="PTHR35093:SF8">
    <property type="entry name" value="OUTER MEMBRANE PROTEIN NMB0088-RELATED"/>
    <property type="match status" value="1"/>
</dbReference>
<keyword evidence="4" id="KW-0812">Transmembrane</keyword>
<dbReference type="InterPro" id="IPR005017">
    <property type="entry name" value="OMPP1/FadL/TodX"/>
</dbReference>
<dbReference type="AlphaFoldDB" id="A0A157RLA1"/>
<dbReference type="RefSeq" id="WP_066420762.1">
    <property type="nucleotide sequence ID" value="NZ_FKBS01000029.1"/>
</dbReference>
<accession>A0A157RLA1</accession>
<keyword evidence="3" id="KW-1134">Transmembrane beta strand</keyword>
<evidence type="ECO:0000256" key="2">
    <source>
        <dbReference type="ARBA" id="ARBA00008163"/>
    </source>
</evidence>
<dbReference type="GO" id="GO:0015483">
    <property type="term" value="F:long-chain fatty acid transporting porin activity"/>
    <property type="evidence" value="ECO:0007669"/>
    <property type="project" value="TreeGrafter"/>
</dbReference>
<protein>
    <submittedName>
        <fullName evidence="8">Fatty acid transport system, membrane protein</fullName>
    </submittedName>
</protein>
<dbReference type="Proteomes" id="UP000077037">
    <property type="component" value="Unassembled WGS sequence"/>
</dbReference>
<evidence type="ECO:0000256" key="5">
    <source>
        <dbReference type="ARBA" id="ARBA00022729"/>
    </source>
</evidence>
<keyword evidence="7" id="KW-0998">Cell outer membrane</keyword>
<dbReference type="EMBL" id="FKBS01000029">
    <property type="protein sequence ID" value="SAI58770.1"/>
    <property type="molecule type" value="Genomic_DNA"/>
</dbReference>
<evidence type="ECO:0000256" key="1">
    <source>
        <dbReference type="ARBA" id="ARBA00004571"/>
    </source>
</evidence>
<dbReference type="OrthoDB" id="19849at2"/>